<dbReference type="InterPro" id="IPR041583">
    <property type="entry name" value="TetR_C_31"/>
</dbReference>
<dbReference type="InterPro" id="IPR009057">
    <property type="entry name" value="Homeodomain-like_sf"/>
</dbReference>
<dbReference type="AlphaFoldDB" id="A0A9X3BVC7"/>
<sequence>MALLGTQGSRGLSHPRVDRHAGVPAGTTSFYFRTRKALLLAIGNRITELDVADLSLMAELGHDEAGGYSGTLGLAQLVMLSGTEPYLTRTRARFEIVLSARQDPELDETFRNYGIRFYALARDVIAQWYDDPDVPDSVIEERAVTVLTFISGVMTSFVNGYSVVSDAAHLDRLIRQILQSSDLA</sequence>
<feature type="region of interest" description="Disordered" evidence="1">
    <location>
        <begin position="1"/>
        <end position="20"/>
    </location>
</feature>
<evidence type="ECO:0000259" key="2">
    <source>
        <dbReference type="Pfam" id="PF17940"/>
    </source>
</evidence>
<protein>
    <submittedName>
        <fullName evidence="3">TetR family transcriptional regulator</fullName>
    </submittedName>
</protein>
<dbReference type="Gene3D" id="1.10.357.10">
    <property type="entry name" value="Tetracycline Repressor, domain 2"/>
    <property type="match status" value="1"/>
</dbReference>
<feature type="domain" description="Tetracyclin repressor-like C-terminal group 31" evidence="2">
    <location>
        <begin position="74"/>
        <end position="179"/>
    </location>
</feature>
<reference evidence="3" key="1">
    <citation type="submission" date="2020-07" db="EMBL/GenBank/DDBJ databases">
        <authorList>
            <person name="Pettersson B.M.F."/>
            <person name="Behra P.R.K."/>
            <person name="Ramesh M."/>
            <person name="Das S."/>
            <person name="Dasgupta S."/>
            <person name="Kirsebom L.A."/>
        </authorList>
    </citation>
    <scope>NUCLEOTIDE SEQUENCE</scope>
    <source>
        <strain evidence="3">DSM 44615</strain>
    </source>
</reference>
<comment type="caution">
    <text evidence="3">The sequence shown here is derived from an EMBL/GenBank/DDBJ whole genome shotgun (WGS) entry which is preliminary data.</text>
</comment>
<gene>
    <name evidence="3" type="ORF">H7I41_04060</name>
</gene>
<name>A0A9X3BVC7_9MYCO</name>
<dbReference type="Pfam" id="PF17940">
    <property type="entry name" value="TetR_C_31"/>
    <property type="match status" value="1"/>
</dbReference>
<dbReference type="SUPFAM" id="SSF46689">
    <property type="entry name" value="Homeodomain-like"/>
    <property type="match status" value="1"/>
</dbReference>
<organism evidence="3 4">
    <name type="scientific">[Mycobacterium] manitobense</name>
    <dbReference type="NCBI Taxonomy" id="190147"/>
    <lineage>
        <taxon>Bacteria</taxon>
        <taxon>Bacillati</taxon>
        <taxon>Actinomycetota</taxon>
        <taxon>Actinomycetes</taxon>
        <taxon>Mycobacteriales</taxon>
        <taxon>Mycobacteriaceae</taxon>
        <taxon>Mycolicibacterium</taxon>
    </lineage>
</organism>
<reference evidence="3" key="2">
    <citation type="journal article" date="2022" name="BMC Genomics">
        <title>Comparative genome analysis of mycobacteria focusing on tRNA and non-coding RNA.</title>
        <authorList>
            <person name="Behra P.R.K."/>
            <person name="Pettersson B.M.F."/>
            <person name="Ramesh M."/>
            <person name="Das S."/>
            <person name="Dasgupta S."/>
            <person name="Kirsebom L.A."/>
        </authorList>
    </citation>
    <scope>NUCLEOTIDE SEQUENCE</scope>
    <source>
        <strain evidence="3">DSM 44615</strain>
    </source>
</reference>
<evidence type="ECO:0000313" key="3">
    <source>
        <dbReference type="EMBL" id="MCV7169097.1"/>
    </source>
</evidence>
<evidence type="ECO:0000313" key="4">
    <source>
        <dbReference type="Proteomes" id="UP001140293"/>
    </source>
</evidence>
<feature type="compositionally biased region" description="Polar residues" evidence="1">
    <location>
        <begin position="1"/>
        <end position="10"/>
    </location>
</feature>
<keyword evidence="4" id="KW-1185">Reference proteome</keyword>
<evidence type="ECO:0000256" key="1">
    <source>
        <dbReference type="SAM" id="MobiDB-lite"/>
    </source>
</evidence>
<dbReference type="EMBL" id="JACKSJ010000026">
    <property type="protein sequence ID" value="MCV7169097.1"/>
    <property type="molecule type" value="Genomic_DNA"/>
</dbReference>
<dbReference type="Proteomes" id="UP001140293">
    <property type="component" value="Unassembled WGS sequence"/>
</dbReference>
<accession>A0A9X3BVC7</accession>
<proteinExistence type="predicted"/>